<gene>
    <name evidence="5" type="ORF">GG681_16445</name>
</gene>
<dbReference type="SUPFAM" id="SSF48008">
    <property type="entry name" value="GntR ligand-binding domain-like"/>
    <property type="match status" value="1"/>
</dbReference>
<evidence type="ECO:0000313" key="5">
    <source>
        <dbReference type="EMBL" id="MQY44238.1"/>
    </source>
</evidence>
<dbReference type="Gene3D" id="1.20.120.530">
    <property type="entry name" value="GntR ligand-binding domain-like"/>
    <property type="match status" value="1"/>
</dbReference>
<dbReference type="InterPro" id="IPR011711">
    <property type="entry name" value="GntR_C"/>
</dbReference>
<dbReference type="InterPro" id="IPR036390">
    <property type="entry name" value="WH_DNA-bd_sf"/>
</dbReference>
<reference evidence="5 6" key="1">
    <citation type="submission" date="2019-10" db="EMBL/GenBank/DDBJ databases">
        <title>Epibacterium sp. nov., isolated from seawater.</title>
        <authorList>
            <person name="Zhang X."/>
            <person name="Li N."/>
        </authorList>
    </citation>
    <scope>NUCLEOTIDE SEQUENCE [LARGE SCALE GENOMIC DNA]</scope>
    <source>
        <strain evidence="5 6">SM1969</strain>
    </source>
</reference>
<dbReference type="PANTHER" id="PTHR43537">
    <property type="entry name" value="TRANSCRIPTIONAL REGULATOR, GNTR FAMILY"/>
    <property type="match status" value="1"/>
</dbReference>
<feature type="domain" description="GntR C-terminal" evidence="4">
    <location>
        <begin position="162"/>
        <end position="292"/>
    </location>
</feature>
<name>A0A844AXD3_9RHOB</name>
<proteinExistence type="predicted"/>
<keyword evidence="6" id="KW-1185">Reference proteome</keyword>
<evidence type="ECO:0000256" key="1">
    <source>
        <dbReference type="ARBA" id="ARBA00023015"/>
    </source>
</evidence>
<dbReference type="InterPro" id="IPR008920">
    <property type="entry name" value="TF_FadR/GntR_C"/>
</dbReference>
<dbReference type="Pfam" id="PF07729">
    <property type="entry name" value="FCD"/>
    <property type="match status" value="1"/>
</dbReference>
<dbReference type="Gene3D" id="1.10.10.10">
    <property type="entry name" value="Winged helix-like DNA-binding domain superfamily/Winged helix DNA-binding domain"/>
    <property type="match status" value="1"/>
</dbReference>
<organism evidence="5 6">
    <name type="scientific">Tritonibacter aquimaris</name>
    <dbReference type="NCBI Taxonomy" id="2663379"/>
    <lineage>
        <taxon>Bacteria</taxon>
        <taxon>Pseudomonadati</taxon>
        <taxon>Pseudomonadota</taxon>
        <taxon>Alphaproteobacteria</taxon>
        <taxon>Rhodobacterales</taxon>
        <taxon>Paracoccaceae</taxon>
        <taxon>Tritonibacter</taxon>
    </lineage>
</organism>
<dbReference type="GO" id="GO:0003677">
    <property type="term" value="F:DNA binding"/>
    <property type="evidence" value="ECO:0007669"/>
    <property type="project" value="UniProtKB-KW"/>
</dbReference>
<dbReference type="PANTHER" id="PTHR43537:SF51">
    <property type="entry name" value="HTH-TYPE TRANSCRIPTIONAL REGULATOR LGOR-RELATED"/>
    <property type="match status" value="1"/>
</dbReference>
<dbReference type="InterPro" id="IPR036388">
    <property type="entry name" value="WH-like_DNA-bd_sf"/>
</dbReference>
<evidence type="ECO:0000256" key="2">
    <source>
        <dbReference type="ARBA" id="ARBA00023125"/>
    </source>
</evidence>
<protein>
    <submittedName>
        <fullName evidence="5">FCD domain-containing protein</fullName>
    </submittedName>
</protein>
<evidence type="ECO:0000256" key="3">
    <source>
        <dbReference type="ARBA" id="ARBA00023163"/>
    </source>
</evidence>
<dbReference type="Proteomes" id="UP000436694">
    <property type="component" value="Unassembled WGS sequence"/>
</dbReference>
<dbReference type="SUPFAM" id="SSF46785">
    <property type="entry name" value="Winged helix' DNA-binding domain"/>
    <property type="match status" value="1"/>
</dbReference>
<evidence type="ECO:0000313" key="6">
    <source>
        <dbReference type="Proteomes" id="UP000436694"/>
    </source>
</evidence>
<keyword evidence="2" id="KW-0238">DNA-binding</keyword>
<sequence>MARSSRHFYKTFNDTLERLQLGQSFANPTDMANQLGVSRTTSRKVLKLLSDKGLTAEESEKTDDAERVEITLARPVDDADFFPKEDTMSTEALIQQKLMHWVIDKNIWDGRPFSEAQFVREFELSHSSIREFLIRLSSYGFVRKEPNRQWVFQGMTVDYVDEIYEFRKFFEQRTLRRIHALEDDHPFWGNLDRLRLKHEQVLETGIKESSQIKELETEFHGCLSRTAGNRFFWGNDDAISLLFYCHYHLTLESDLVAERNTRAVRDHIRIIDALKARDLTLASQEMERHLDSAKSDLINRL</sequence>
<dbReference type="SMART" id="SM00895">
    <property type="entry name" value="FCD"/>
    <property type="match status" value="1"/>
</dbReference>
<evidence type="ECO:0000259" key="4">
    <source>
        <dbReference type="SMART" id="SM00895"/>
    </source>
</evidence>
<dbReference type="RefSeq" id="WP_153549134.1">
    <property type="nucleotide sequence ID" value="NZ_WIXK01000012.1"/>
</dbReference>
<keyword evidence="3" id="KW-0804">Transcription</keyword>
<dbReference type="AlphaFoldDB" id="A0A844AXD3"/>
<keyword evidence="1" id="KW-0805">Transcription regulation</keyword>
<comment type="caution">
    <text evidence="5">The sequence shown here is derived from an EMBL/GenBank/DDBJ whole genome shotgun (WGS) entry which is preliminary data.</text>
</comment>
<accession>A0A844AXD3</accession>
<dbReference type="EMBL" id="WIXK01000012">
    <property type="protein sequence ID" value="MQY44238.1"/>
    <property type="molecule type" value="Genomic_DNA"/>
</dbReference>